<comment type="caution">
    <text evidence="2">The sequence shown here is derived from an EMBL/GenBank/DDBJ whole genome shotgun (WGS) entry which is preliminary data.</text>
</comment>
<dbReference type="AlphaFoldDB" id="A0A2G5SY92"/>
<feature type="region of interest" description="Disordered" evidence="1">
    <location>
        <begin position="307"/>
        <end position="330"/>
    </location>
</feature>
<proteinExistence type="predicted"/>
<evidence type="ECO:0000313" key="3">
    <source>
        <dbReference type="Proteomes" id="UP000230233"/>
    </source>
</evidence>
<name>A0A2G5SY92_9PELO</name>
<evidence type="ECO:0000313" key="2">
    <source>
        <dbReference type="EMBL" id="PIC19811.1"/>
    </source>
</evidence>
<feature type="compositionally biased region" description="Basic and acidic residues" evidence="1">
    <location>
        <begin position="316"/>
        <end position="330"/>
    </location>
</feature>
<dbReference type="OrthoDB" id="5853768at2759"/>
<protein>
    <submittedName>
        <fullName evidence="2">Uncharacterized protein</fullName>
    </submittedName>
</protein>
<dbReference type="Gene3D" id="3.40.50.300">
    <property type="entry name" value="P-loop containing nucleotide triphosphate hydrolases"/>
    <property type="match status" value="1"/>
</dbReference>
<evidence type="ECO:0000256" key="1">
    <source>
        <dbReference type="SAM" id="MobiDB-lite"/>
    </source>
</evidence>
<dbReference type="PANTHER" id="PTHR36935">
    <property type="entry name" value="PROTEIN CBG00261"/>
    <property type="match status" value="1"/>
</dbReference>
<dbReference type="PANTHER" id="PTHR36935:SF1">
    <property type="entry name" value="RAS FAMILY PROTEIN"/>
    <property type="match status" value="1"/>
</dbReference>
<sequence length="330" mass="37358">MKLSILFHVSNFVHFDGFYTFSYHLLQIKVKVVSGNTGKKKKKNTMRMSHSDGEESNDSNEYSEMTNQKEESRNERKAVILGTGHKTLFFKQLCDAASKYERHVHYPDVHYLTVDHMGAEHVVEISDPGLARTGNREMALTDADFAILYYSSVNIDSLQALQPLIQPLQNRKNLPILLICDSDEVVLEETASQHTNSTSEGYESDDRDGMKRHYSMEQIRKGLDDNMTSVIDQGEKLAQELGSRCSYLEISSSKSSDAKKVLTQMIISLNKSGPTRNRRMSKIASLLRSKSSDKPSGEDMIFEAVQEKKKEKKNGKKDGKNEESKVCIVM</sequence>
<feature type="region of interest" description="Disordered" evidence="1">
    <location>
        <begin position="37"/>
        <end position="74"/>
    </location>
</feature>
<accession>A0A2G5SY92</accession>
<dbReference type="STRING" id="1611254.A0A2G5SY92"/>
<dbReference type="Proteomes" id="UP000230233">
    <property type="component" value="Chromosome X"/>
</dbReference>
<gene>
    <name evidence="2" type="primary">Cni-D1053.3</name>
    <name evidence="2" type="synonym">Cnig_chr_X.g25213</name>
    <name evidence="2" type="ORF">B9Z55_025213</name>
</gene>
<organism evidence="2 3">
    <name type="scientific">Caenorhabditis nigoni</name>
    <dbReference type="NCBI Taxonomy" id="1611254"/>
    <lineage>
        <taxon>Eukaryota</taxon>
        <taxon>Metazoa</taxon>
        <taxon>Ecdysozoa</taxon>
        <taxon>Nematoda</taxon>
        <taxon>Chromadorea</taxon>
        <taxon>Rhabditida</taxon>
        <taxon>Rhabditina</taxon>
        <taxon>Rhabditomorpha</taxon>
        <taxon>Rhabditoidea</taxon>
        <taxon>Rhabditidae</taxon>
        <taxon>Peloderinae</taxon>
        <taxon>Caenorhabditis</taxon>
    </lineage>
</organism>
<keyword evidence="3" id="KW-1185">Reference proteome</keyword>
<reference evidence="3" key="1">
    <citation type="submission" date="2017-10" db="EMBL/GenBank/DDBJ databases">
        <title>Rapid genome shrinkage in a self-fertile nematode reveals novel sperm competition proteins.</title>
        <authorList>
            <person name="Yin D."/>
            <person name="Schwarz E.M."/>
            <person name="Thomas C.G."/>
            <person name="Felde R.L."/>
            <person name="Korf I.F."/>
            <person name="Cutter A.D."/>
            <person name="Schartner C.M."/>
            <person name="Ralston E.J."/>
            <person name="Meyer B.J."/>
            <person name="Haag E.S."/>
        </authorList>
    </citation>
    <scope>NUCLEOTIDE SEQUENCE [LARGE SCALE GENOMIC DNA]</scope>
    <source>
        <strain evidence="3">JU1422</strain>
    </source>
</reference>
<dbReference type="InterPro" id="IPR027417">
    <property type="entry name" value="P-loop_NTPase"/>
</dbReference>
<dbReference type="EMBL" id="PDUG01000006">
    <property type="protein sequence ID" value="PIC19811.1"/>
    <property type="molecule type" value="Genomic_DNA"/>
</dbReference>